<name>A0ABW3BRF7_9FLAO</name>
<reference evidence="3" key="1">
    <citation type="journal article" date="2019" name="Int. J. Syst. Evol. Microbiol.">
        <title>The Global Catalogue of Microorganisms (GCM) 10K type strain sequencing project: providing services to taxonomists for standard genome sequencing and annotation.</title>
        <authorList>
            <consortium name="The Broad Institute Genomics Platform"/>
            <consortium name="The Broad Institute Genome Sequencing Center for Infectious Disease"/>
            <person name="Wu L."/>
            <person name="Ma J."/>
        </authorList>
    </citation>
    <scope>NUCLEOTIDE SEQUENCE [LARGE SCALE GENOMIC DNA]</scope>
    <source>
        <strain evidence="3">CCUG 60529</strain>
    </source>
</reference>
<accession>A0ABW3BRF7</accession>
<proteinExistence type="predicted"/>
<evidence type="ECO:0000313" key="3">
    <source>
        <dbReference type="Proteomes" id="UP001597011"/>
    </source>
</evidence>
<feature type="region of interest" description="Disordered" evidence="1">
    <location>
        <begin position="185"/>
        <end position="204"/>
    </location>
</feature>
<keyword evidence="3" id="KW-1185">Reference proteome</keyword>
<dbReference type="RefSeq" id="WP_379940298.1">
    <property type="nucleotide sequence ID" value="NZ_JBHTIB010000008.1"/>
</dbReference>
<organism evidence="2 3">
    <name type="scientific">Mariniflexile aquimaris</name>
    <dbReference type="NCBI Taxonomy" id="881009"/>
    <lineage>
        <taxon>Bacteria</taxon>
        <taxon>Pseudomonadati</taxon>
        <taxon>Bacteroidota</taxon>
        <taxon>Flavobacteriia</taxon>
        <taxon>Flavobacteriales</taxon>
        <taxon>Flavobacteriaceae</taxon>
        <taxon>Mariniflexile</taxon>
    </lineage>
</organism>
<gene>
    <name evidence="2" type="ORF">ACFQ0I_05825</name>
</gene>
<evidence type="ECO:0000256" key="1">
    <source>
        <dbReference type="SAM" id="MobiDB-lite"/>
    </source>
</evidence>
<sequence length="243" mass="28550">MSKPSLHQYYLSLIPNLVSELFFYIPKNEIRDDIIEKLDFLNTTNIFNTIYVVDYYKGPIEFKKGRDNTRLLLKDGDLDKNMFNLLEKKSEVPPHEFNYVLDKYFELAECLFYITNWMNTNINKMLPHDDTSSGIFYMQSLSYKKHFEILVKNFYPTKDIIPKGNFNALELIETYFPDIASQYHKPAHHPTEHTTPTPTNSVGVQEEIQPVLKKTKKPPLITALEAEKILLEQVFNVDFKKLK</sequence>
<dbReference type="EMBL" id="JBHTIB010000008">
    <property type="protein sequence ID" value="MFD0835273.1"/>
    <property type="molecule type" value="Genomic_DNA"/>
</dbReference>
<protein>
    <submittedName>
        <fullName evidence="2">Uncharacterized protein</fullName>
    </submittedName>
</protein>
<dbReference type="Proteomes" id="UP001597011">
    <property type="component" value="Unassembled WGS sequence"/>
</dbReference>
<evidence type="ECO:0000313" key="2">
    <source>
        <dbReference type="EMBL" id="MFD0835273.1"/>
    </source>
</evidence>
<comment type="caution">
    <text evidence="2">The sequence shown here is derived from an EMBL/GenBank/DDBJ whole genome shotgun (WGS) entry which is preliminary data.</text>
</comment>